<feature type="region of interest" description="Disordered" evidence="1">
    <location>
        <begin position="172"/>
        <end position="208"/>
    </location>
</feature>
<sequence length="208" mass="21902">MSRHREVVVRQEESPDDRRGGRVVVEFAGWTVHIAGALVTVAPQDLSGKSIQDLRFCLEAAYDVAGIRVDAVAPQWSPHISEAVISALLGGRREAHRHWRRRSYGIYQCISAAWGQSGMDVPYTLLIRALRAALPPGTTLTGFNDDATDCAQVVALFSHAVSIVASRRFGGSAAGSVVSGPGRGGASLSRGVGAGNPTRSADPTGVAS</sequence>
<feature type="compositionally biased region" description="Polar residues" evidence="1">
    <location>
        <begin position="197"/>
        <end position="208"/>
    </location>
</feature>
<organism evidence="2 3">
    <name type="scientific">Mycobacterium paragordonae</name>
    <dbReference type="NCBI Taxonomy" id="1389713"/>
    <lineage>
        <taxon>Bacteria</taxon>
        <taxon>Bacillati</taxon>
        <taxon>Actinomycetota</taxon>
        <taxon>Actinomycetes</taxon>
        <taxon>Mycobacteriales</taxon>
        <taxon>Mycobacteriaceae</taxon>
        <taxon>Mycobacterium</taxon>
    </lineage>
</organism>
<protein>
    <submittedName>
        <fullName evidence="2">Uncharacterized protein</fullName>
    </submittedName>
</protein>
<dbReference type="RefSeq" id="WP_162951697.1">
    <property type="nucleotide sequence ID" value="NZ_BLKX01000003.1"/>
</dbReference>
<comment type="caution">
    <text evidence="2">The sequence shown here is derived from an EMBL/GenBank/DDBJ whole genome shotgun (WGS) entry which is preliminary data.</text>
</comment>
<keyword evidence="3" id="KW-1185">Reference proteome</keyword>
<accession>A0ABQ1CG06</accession>
<dbReference type="EMBL" id="BLKX01000003">
    <property type="protein sequence ID" value="GFG83161.1"/>
    <property type="molecule type" value="Genomic_DNA"/>
</dbReference>
<dbReference type="Proteomes" id="UP000465240">
    <property type="component" value="Unassembled WGS sequence"/>
</dbReference>
<evidence type="ECO:0000313" key="3">
    <source>
        <dbReference type="Proteomes" id="UP000465240"/>
    </source>
</evidence>
<evidence type="ECO:0000313" key="2">
    <source>
        <dbReference type="EMBL" id="GFG83161.1"/>
    </source>
</evidence>
<proteinExistence type="predicted"/>
<name>A0ABQ1CG06_9MYCO</name>
<reference evidence="2 3" key="1">
    <citation type="journal article" date="2019" name="Emerg. Microbes Infect.">
        <title>Comprehensive subspecies identification of 175 nontuberculous mycobacteria species based on 7547 genomic profiles.</title>
        <authorList>
            <person name="Matsumoto Y."/>
            <person name="Kinjo T."/>
            <person name="Motooka D."/>
            <person name="Nabeya D."/>
            <person name="Jung N."/>
            <person name="Uechi K."/>
            <person name="Horii T."/>
            <person name="Iida T."/>
            <person name="Fujita J."/>
            <person name="Nakamura S."/>
        </authorList>
    </citation>
    <scope>NUCLEOTIDE SEQUENCE [LARGE SCALE GENOMIC DNA]</scope>
    <source>
        <strain evidence="2 3">JCM 18565</strain>
    </source>
</reference>
<evidence type="ECO:0000256" key="1">
    <source>
        <dbReference type="SAM" id="MobiDB-lite"/>
    </source>
</evidence>
<gene>
    <name evidence="2" type="ORF">MPRG_64370</name>
</gene>